<dbReference type="GO" id="GO:0015141">
    <property type="term" value="F:succinate transmembrane transporter activity"/>
    <property type="evidence" value="ECO:0007669"/>
    <property type="project" value="TreeGrafter"/>
</dbReference>
<evidence type="ECO:0000256" key="10">
    <source>
        <dbReference type="ARBA" id="ARBA00023201"/>
    </source>
</evidence>
<keyword evidence="8" id="KW-0406">Ion transport</keyword>
<evidence type="ECO:0000256" key="3">
    <source>
        <dbReference type="ARBA" id="ARBA00022448"/>
    </source>
</evidence>
<feature type="transmembrane region" description="Helical" evidence="11">
    <location>
        <begin position="347"/>
        <end position="369"/>
    </location>
</feature>
<keyword evidence="5" id="KW-0769">Symport</keyword>
<keyword evidence="3" id="KW-0813">Transport</keyword>
<dbReference type="GO" id="GO:0015729">
    <property type="term" value="P:oxaloacetate transport"/>
    <property type="evidence" value="ECO:0007669"/>
    <property type="project" value="TreeGrafter"/>
</dbReference>
<dbReference type="Pfam" id="PF00939">
    <property type="entry name" value="Na_sulph_symp"/>
    <property type="match status" value="2"/>
</dbReference>
<name>A0A8J6GKL8_MICOH</name>
<keyword evidence="7" id="KW-0915">Sodium</keyword>
<feature type="transmembrane region" description="Helical" evidence="11">
    <location>
        <begin position="502"/>
        <end position="521"/>
    </location>
</feature>
<evidence type="ECO:0000256" key="2">
    <source>
        <dbReference type="ARBA" id="ARBA00006772"/>
    </source>
</evidence>
<evidence type="ECO:0000256" key="4">
    <source>
        <dbReference type="ARBA" id="ARBA00022692"/>
    </source>
</evidence>
<dbReference type="InterPro" id="IPR031312">
    <property type="entry name" value="Na/sul_symport_CS"/>
</dbReference>
<dbReference type="PROSITE" id="PS01271">
    <property type="entry name" value="NA_SULFATE"/>
    <property type="match status" value="1"/>
</dbReference>
<dbReference type="Proteomes" id="UP000710432">
    <property type="component" value="Unassembled WGS sequence"/>
</dbReference>
<evidence type="ECO:0000313" key="12">
    <source>
        <dbReference type="EMBL" id="KAH0511473.1"/>
    </source>
</evidence>
<comment type="subcellular location">
    <subcellularLocation>
        <location evidence="1">Membrane</location>
        <topology evidence="1">Multi-pass membrane protein</topology>
    </subcellularLocation>
</comment>
<keyword evidence="4 11" id="KW-0812">Transmembrane</keyword>
<dbReference type="GO" id="GO:0005886">
    <property type="term" value="C:plasma membrane"/>
    <property type="evidence" value="ECO:0007669"/>
    <property type="project" value="TreeGrafter"/>
</dbReference>
<reference evidence="12" key="1">
    <citation type="submission" date="2020-03" db="EMBL/GenBank/DDBJ databases">
        <title>Studies in the Genomics of Life Span.</title>
        <authorList>
            <person name="Glass D."/>
        </authorList>
    </citation>
    <scope>NUCLEOTIDE SEQUENCE</scope>
    <source>
        <strain evidence="12">LTLLF</strain>
        <tissue evidence="12">Muscle</tissue>
    </source>
</reference>
<accession>A0A8J6GKL8</accession>
<comment type="similarity">
    <text evidence="2">Belongs to the SLC13A/DASS transporter (TC 2.A.47) family. NADC subfamily.</text>
</comment>
<dbReference type="CDD" id="cd01115">
    <property type="entry name" value="SLC13_permease"/>
    <property type="match status" value="1"/>
</dbReference>
<feature type="transmembrane region" description="Helical" evidence="11">
    <location>
        <begin position="180"/>
        <end position="197"/>
    </location>
</feature>
<evidence type="ECO:0000256" key="6">
    <source>
        <dbReference type="ARBA" id="ARBA00022989"/>
    </source>
</evidence>
<protein>
    <submittedName>
        <fullName evidence="12">Solute carrier family 13 member 5</fullName>
    </submittedName>
</protein>
<dbReference type="AlphaFoldDB" id="A0A8J6GKL8"/>
<evidence type="ECO:0000256" key="9">
    <source>
        <dbReference type="ARBA" id="ARBA00023136"/>
    </source>
</evidence>
<feature type="transmembrane region" description="Helical" evidence="11">
    <location>
        <begin position="718"/>
        <end position="737"/>
    </location>
</feature>
<comment type="caution">
    <text evidence="12">The sequence shown here is derived from an EMBL/GenBank/DDBJ whole genome shotgun (WGS) entry which is preliminary data.</text>
</comment>
<evidence type="ECO:0000256" key="1">
    <source>
        <dbReference type="ARBA" id="ARBA00004141"/>
    </source>
</evidence>
<dbReference type="GO" id="GO:0015137">
    <property type="term" value="F:citrate transmembrane transporter activity"/>
    <property type="evidence" value="ECO:0007669"/>
    <property type="project" value="TreeGrafter"/>
</dbReference>
<dbReference type="GO" id="GO:0015741">
    <property type="term" value="P:fumarate transport"/>
    <property type="evidence" value="ECO:0007669"/>
    <property type="project" value="TreeGrafter"/>
</dbReference>
<evidence type="ECO:0000256" key="11">
    <source>
        <dbReference type="SAM" id="Phobius"/>
    </source>
</evidence>
<evidence type="ECO:0000256" key="5">
    <source>
        <dbReference type="ARBA" id="ARBA00022847"/>
    </source>
</evidence>
<gene>
    <name evidence="12" type="ORF">LTLLF_148380</name>
</gene>
<organism evidence="12 13">
    <name type="scientific">Microtus ochrogaster</name>
    <name type="common">Prairie vole</name>
    <dbReference type="NCBI Taxonomy" id="79684"/>
    <lineage>
        <taxon>Eukaryota</taxon>
        <taxon>Metazoa</taxon>
        <taxon>Chordata</taxon>
        <taxon>Craniata</taxon>
        <taxon>Vertebrata</taxon>
        <taxon>Euteleostomi</taxon>
        <taxon>Mammalia</taxon>
        <taxon>Eutheria</taxon>
        <taxon>Euarchontoglires</taxon>
        <taxon>Glires</taxon>
        <taxon>Rodentia</taxon>
        <taxon>Myomorpha</taxon>
        <taxon>Muroidea</taxon>
        <taxon>Cricetidae</taxon>
        <taxon>Arvicolinae</taxon>
        <taxon>Microtus</taxon>
    </lineage>
</organism>
<dbReference type="InterPro" id="IPR001898">
    <property type="entry name" value="SLC13A/DASS"/>
</dbReference>
<sequence length="758" mass="83194">MASAKTYVTKFKSFVILFFTPILLLPLIILVPDKVSCVSGQPGGTRVPSAITGTEPGNAELERTDSPMRGQAPLGCVLRCFGHQMGALGSHAARDQGTSTTQASRLPTAPYEAGMQSAAFQASELSLQFVRCAYVIILMAVYWCTDVIPVAVTSLMPVLLFPLLKVLDSKQVCVQYMKDTNMLFVGSLIVASAVERWKLHKRIALRMLLFVGTKPSQLMLGFMSVTAFLSMWISNTATTAMMVPILEAMLEQIVVTNVAVDTCQETLELSDKDKASEFPGNQVIFEELSVQKQEDEDTKNMYKAMNLCVCYAASIGGTATLTGTGPNVVLLGQMQELFPDSKDAMNFASWFGFAFPNMLVMLVLAWLWLQCFYMRPKSGGLLDLCVCCSFSPRGRLPTFCLLTSPALKASSRAAPFPAFPLFCSSEPPLGVSQYYAFTPVLELQGHLFPVKQGPSDSSMSPSPGSKNRLKASCICCGLKKKRNNEKVACKVLQEEYRKLGPLSYAECNVLFCFVLLIILWFSRDPGFMPGWLSIAWVSGKTNYVTDATVAIFVAILLFIVPSQKPKFNFSSQTEEEMKTPFYPPPLLDWKFTQEKVPWNVVLLLGGGFAMAKGCEVSGLSEWMARQMEPLSSVRPATITFVLSCLVATITECTSNVATTMLFLPIFASMAQSIGIHPLYVMIPCTMSASLAFMLPVATPPNAIVFSYGHLKIVDMVKTGFIMNCIGIASVFLSVNTWGRTIFNLDDFPDWANSTRINT</sequence>
<dbReference type="PANTHER" id="PTHR10283">
    <property type="entry name" value="SOLUTE CARRIER FAMILY 13 MEMBER"/>
    <property type="match status" value="1"/>
</dbReference>
<dbReference type="PANTHER" id="PTHR10283:SF109">
    <property type="entry name" value="NA(+)_CITRATE COTRANSPORTER"/>
    <property type="match status" value="1"/>
</dbReference>
<feature type="transmembrane region" description="Helical" evidence="11">
    <location>
        <begin position="541"/>
        <end position="560"/>
    </location>
</feature>
<keyword evidence="10" id="KW-0739">Sodium transport</keyword>
<feature type="transmembrane region" description="Helical" evidence="11">
    <location>
        <begin position="133"/>
        <end position="160"/>
    </location>
</feature>
<feature type="transmembrane region" description="Helical" evidence="11">
    <location>
        <begin position="13"/>
        <end position="31"/>
    </location>
</feature>
<evidence type="ECO:0000313" key="13">
    <source>
        <dbReference type="Proteomes" id="UP000710432"/>
    </source>
</evidence>
<keyword evidence="9 11" id="KW-0472">Membrane</keyword>
<feature type="transmembrane region" description="Helical" evidence="11">
    <location>
        <begin position="218"/>
        <end position="234"/>
    </location>
</feature>
<evidence type="ECO:0000256" key="7">
    <source>
        <dbReference type="ARBA" id="ARBA00023053"/>
    </source>
</evidence>
<dbReference type="GO" id="GO:0017153">
    <property type="term" value="F:sodium:dicarboxylate symporter activity"/>
    <property type="evidence" value="ECO:0007669"/>
    <property type="project" value="TreeGrafter"/>
</dbReference>
<feature type="transmembrane region" description="Helical" evidence="11">
    <location>
        <begin position="678"/>
        <end position="698"/>
    </location>
</feature>
<dbReference type="EMBL" id="JAATJU010022200">
    <property type="protein sequence ID" value="KAH0511473.1"/>
    <property type="molecule type" value="Genomic_DNA"/>
</dbReference>
<evidence type="ECO:0000256" key="8">
    <source>
        <dbReference type="ARBA" id="ARBA00023065"/>
    </source>
</evidence>
<proteinExistence type="inferred from homology"/>
<keyword evidence="6 11" id="KW-1133">Transmembrane helix</keyword>